<evidence type="ECO:0000313" key="2">
    <source>
        <dbReference type="Proteomes" id="UP001054837"/>
    </source>
</evidence>
<accession>A0AAV4RI95</accession>
<dbReference type="EMBL" id="BPLQ01006193">
    <property type="protein sequence ID" value="GIY20656.1"/>
    <property type="molecule type" value="Genomic_DNA"/>
</dbReference>
<proteinExistence type="predicted"/>
<name>A0AAV4RI95_9ARAC</name>
<sequence>MLGNYGLFRMCCGSNIKTVLFIFTLIVSISTSSSTLLAAKGYIASASPVRNILISSGLGGLIRDSASSLFEKSGFRFAGDQGTDVRKAVMKSHTIIETRADSSFHERKGQVPDPDLSIEDRTYSERLFGVLNQMNKNTCISKLLCQIGATPLSFGSVGLKINKYVKSVPPVTWNSATFPYIEAFQAGESKGSDVCLQHYSDCTYDLQRMVEFIWIIINPIYSKQFFV</sequence>
<gene>
    <name evidence="1" type="ORF">CDAR_555231</name>
</gene>
<organism evidence="1 2">
    <name type="scientific">Caerostris darwini</name>
    <dbReference type="NCBI Taxonomy" id="1538125"/>
    <lineage>
        <taxon>Eukaryota</taxon>
        <taxon>Metazoa</taxon>
        <taxon>Ecdysozoa</taxon>
        <taxon>Arthropoda</taxon>
        <taxon>Chelicerata</taxon>
        <taxon>Arachnida</taxon>
        <taxon>Araneae</taxon>
        <taxon>Araneomorphae</taxon>
        <taxon>Entelegynae</taxon>
        <taxon>Araneoidea</taxon>
        <taxon>Araneidae</taxon>
        <taxon>Caerostris</taxon>
    </lineage>
</organism>
<reference evidence="1 2" key="1">
    <citation type="submission" date="2021-06" db="EMBL/GenBank/DDBJ databases">
        <title>Caerostris darwini draft genome.</title>
        <authorList>
            <person name="Kono N."/>
            <person name="Arakawa K."/>
        </authorList>
    </citation>
    <scope>NUCLEOTIDE SEQUENCE [LARGE SCALE GENOMIC DNA]</scope>
</reference>
<comment type="caution">
    <text evidence="1">The sequence shown here is derived from an EMBL/GenBank/DDBJ whole genome shotgun (WGS) entry which is preliminary data.</text>
</comment>
<protein>
    <submittedName>
        <fullName evidence="1">Uncharacterized protein</fullName>
    </submittedName>
</protein>
<keyword evidence="2" id="KW-1185">Reference proteome</keyword>
<evidence type="ECO:0000313" key="1">
    <source>
        <dbReference type="EMBL" id="GIY20656.1"/>
    </source>
</evidence>
<dbReference type="Proteomes" id="UP001054837">
    <property type="component" value="Unassembled WGS sequence"/>
</dbReference>
<dbReference type="AlphaFoldDB" id="A0AAV4RI95"/>